<organism evidence="4 5">
    <name type="scientific">Daphnia galeata</name>
    <dbReference type="NCBI Taxonomy" id="27404"/>
    <lineage>
        <taxon>Eukaryota</taxon>
        <taxon>Metazoa</taxon>
        <taxon>Ecdysozoa</taxon>
        <taxon>Arthropoda</taxon>
        <taxon>Crustacea</taxon>
        <taxon>Branchiopoda</taxon>
        <taxon>Diplostraca</taxon>
        <taxon>Cladocera</taxon>
        <taxon>Anomopoda</taxon>
        <taxon>Daphniidae</taxon>
        <taxon>Daphnia</taxon>
    </lineage>
</organism>
<dbReference type="Gene3D" id="3.30.460.10">
    <property type="entry name" value="Beta Polymerase, domain 2"/>
    <property type="match status" value="1"/>
</dbReference>
<dbReference type="PROSITE" id="PS50102">
    <property type="entry name" value="RRM"/>
    <property type="match status" value="1"/>
</dbReference>
<dbReference type="Gene3D" id="1.10.1410.10">
    <property type="match status" value="1"/>
</dbReference>
<dbReference type="InterPro" id="IPR000504">
    <property type="entry name" value="RRM_dom"/>
</dbReference>
<comment type="caution">
    <text evidence="4">The sequence shown here is derived from an EMBL/GenBank/DDBJ whole genome shotgun (WGS) entry which is preliminary data.</text>
</comment>
<evidence type="ECO:0000256" key="2">
    <source>
        <dbReference type="PROSITE-ProRule" id="PRU00176"/>
    </source>
</evidence>
<keyword evidence="5" id="KW-1185">Reference proteome</keyword>
<reference evidence="4" key="1">
    <citation type="submission" date="2021-11" db="EMBL/GenBank/DDBJ databases">
        <authorList>
            <person name="Schell T."/>
        </authorList>
    </citation>
    <scope>NUCLEOTIDE SEQUENCE</scope>
    <source>
        <strain evidence="4">M5</strain>
    </source>
</reference>
<dbReference type="Proteomes" id="UP000789390">
    <property type="component" value="Unassembled WGS sequence"/>
</dbReference>
<evidence type="ECO:0000256" key="1">
    <source>
        <dbReference type="ARBA" id="ARBA00022884"/>
    </source>
</evidence>
<proteinExistence type="predicted"/>
<dbReference type="SUPFAM" id="SSF81631">
    <property type="entry name" value="PAP/OAS1 substrate-binding domain"/>
    <property type="match status" value="1"/>
</dbReference>
<evidence type="ECO:0000259" key="3">
    <source>
        <dbReference type="PROSITE" id="PS50102"/>
    </source>
</evidence>
<dbReference type="InterPro" id="IPR054708">
    <property type="entry name" value="MTPAP-like_central"/>
</dbReference>
<feature type="domain" description="RRM" evidence="3">
    <location>
        <begin position="79"/>
        <end position="147"/>
    </location>
</feature>
<dbReference type="OrthoDB" id="407432at2759"/>
<sequence length="755" mass="86013">MNQTKFKLELSSLRFANSINFSFQKLEKLQKHGSKELCSVCNIRIDHANMEQHLKGKKHISLFNQAKMKNRINQQVSSEGIYITGIPISLRNDQLVSHFLQFGQVVAMLRNLTEKTGMLQFRTRKQADAALRCSHHVEGNLLEVQSRSSVKHLTNSSSQGSVGLFDQMEVFKRELEDTLKPSTVMPLDEQFRLLVKIVEITDEEKGQKSQIISSVEEWLSLEFPGCCLHLFGSSVSGLAFRNDSDLDIFLEIPKNADGFALRDASLSEENLSERKRENMLQTLRRASNIIRSHPDITNMFVISHARIPVSKFVYTPTGVKCDLTCNNIIGVQNSKLLYSLQSLDVRIRPYLYALKLWAKCHRLISSPESTLSSYALTLMAVYYLQQTEPPLIPTIESLQNEVPHEERLYCNGWNVSFKVPFDTGKLPTQANPNMCVMDLLIGFFRFYKELSANEMVVCPRIGKCLLKTEFFDADHSSENAVTLFNKQGDSRPPLKISELSVQDPFELNFNVSFNFRHFELFQSLCELAERTCLRIVDLKQNTDQSLLALFKAPLKTKLASKAVKPLTQSSVLLKFASLDSVGSLENAKELCQSVGQYISSLFIFSYGIQVEETIQLESKQQKMDCDLEVLVVNDSVVKWRTNYLMTIPCDVFKKRNKLTSDIQLGDNKKSLLDQERAITSFISCQYVSFENAKPFAVVNFSMTYDVQFPIVGLHFGNTDIPDSLFHKLVENLRRCVRKSVNYHLIASELSYELMS</sequence>
<protein>
    <recommendedName>
        <fullName evidence="3">RRM domain-containing protein</fullName>
    </recommendedName>
</protein>
<dbReference type="InterPro" id="IPR035979">
    <property type="entry name" value="RBD_domain_sf"/>
</dbReference>
<accession>A0A8J2RU22</accession>
<dbReference type="AlphaFoldDB" id="A0A8J2RU22"/>
<dbReference type="InterPro" id="IPR012677">
    <property type="entry name" value="Nucleotide-bd_a/b_plait_sf"/>
</dbReference>
<dbReference type="SUPFAM" id="SSF54928">
    <property type="entry name" value="RNA-binding domain, RBD"/>
    <property type="match status" value="1"/>
</dbReference>
<dbReference type="CDD" id="cd00590">
    <property type="entry name" value="RRM_SF"/>
    <property type="match status" value="1"/>
</dbReference>
<dbReference type="SMART" id="SM00360">
    <property type="entry name" value="RRM"/>
    <property type="match status" value="1"/>
</dbReference>
<keyword evidence="1 2" id="KW-0694">RNA-binding</keyword>
<dbReference type="PANTHER" id="PTHR12271">
    <property type="entry name" value="POLY A POLYMERASE CID PAP -RELATED"/>
    <property type="match status" value="1"/>
</dbReference>
<dbReference type="PANTHER" id="PTHR12271:SF127">
    <property type="entry name" value="SPECKLE TARGETED PIP5K1A-REGULATED POLY(A) POLYMERASE"/>
    <property type="match status" value="1"/>
</dbReference>
<dbReference type="CDD" id="cd05402">
    <property type="entry name" value="NT_PAP_TUTase"/>
    <property type="match status" value="1"/>
</dbReference>
<dbReference type="InterPro" id="IPR043519">
    <property type="entry name" value="NT_sf"/>
</dbReference>
<dbReference type="EMBL" id="CAKKLH010000305">
    <property type="protein sequence ID" value="CAH0110736.1"/>
    <property type="molecule type" value="Genomic_DNA"/>
</dbReference>
<dbReference type="Gene3D" id="3.30.70.330">
    <property type="match status" value="1"/>
</dbReference>
<evidence type="ECO:0000313" key="4">
    <source>
        <dbReference type="EMBL" id="CAH0110736.1"/>
    </source>
</evidence>
<dbReference type="Pfam" id="PF22600">
    <property type="entry name" value="MTPAP-like_central"/>
    <property type="match status" value="1"/>
</dbReference>
<dbReference type="GO" id="GO:1990817">
    <property type="term" value="F:poly(A) RNA polymerase activity"/>
    <property type="evidence" value="ECO:0007669"/>
    <property type="project" value="TreeGrafter"/>
</dbReference>
<dbReference type="GO" id="GO:0003723">
    <property type="term" value="F:RNA binding"/>
    <property type="evidence" value="ECO:0007669"/>
    <property type="project" value="UniProtKB-UniRule"/>
</dbReference>
<evidence type="ECO:0000313" key="5">
    <source>
        <dbReference type="Proteomes" id="UP000789390"/>
    </source>
</evidence>
<name>A0A8J2RU22_9CRUS</name>
<dbReference type="GO" id="GO:0031123">
    <property type="term" value="P:RNA 3'-end processing"/>
    <property type="evidence" value="ECO:0007669"/>
    <property type="project" value="TreeGrafter"/>
</dbReference>
<gene>
    <name evidence="4" type="ORF">DGAL_LOCUS14340</name>
</gene>
<dbReference type="SUPFAM" id="SSF81301">
    <property type="entry name" value="Nucleotidyltransferase"/>
    <property type="match status" value="1"/>
</dbReference>